<proteinExistence type="predicted"/>
<evidence type="ECO:0000256" key="4">
    <source>
        <dbReference type="ARBA" id="ARBA00022833"/>
    </source>
</evidence>
<evidence type="ECO:0000313" key="8">
    <source>
        <dbReference type="Proteomes" id="UP000608579"/>
    </source>
</evidence>
<dbReference type="EMBL" id="DQVM01000054">
    <property type="protein sequence ID" value="HIQ29501.1"/>
    <property type="molecule type" value="Genomic_DNA"/>
</dbReference>
<dbReference type="Gene3D" id="3.40.140.10">
    <property type="entry name" value="Cytidine Deaminase, domain 2"/>
    <property type="match status" value="1"/>
</dbReference>
<evidence type="ECO:0000256" key="1">
    <source>
        <dbReference type="ARBA" id="ARBA00022670"/>
    </source>
</evidence>
<keyword evidence="3" id="KW-0378">Hydrolase</keyword>
<dbReference type="SUPFAM" id="SSF102712">
    <property type="entry name" value="JAB1/MPN domain"/>
    <property type="match status" value="1"/>
</dbReference>
<keyword evidence="5" id="KW-0482">Metalloprotease</keyword>
<evidence type="ECO:0000256" key="2">
    <source>
        <dbReference type="ARBA" id="ARBA00022723"/>
    </source>
</evidence>
<evidence type="ECO:0000256" key="3">
    <source>
        <dbReference type="ARBA" id="ARBA00022801"/>
    </source>
</evidence>
<comment type="caution">
    <text evidence="7">The sequence shown here is derived from an EMBL/GenBank/DDBJ whole genome shotgun (WGS) entry which is preliminary data.</text>
</comment>
<keyword evidence="2" id="KW-0479">Metal-binding</keyword>
<reference evidence="7" key="1">
    <citation type="journal article" date="2020" name="ISME J.">
        <title>Gammaproteobacteria mediating utilization of methyl-, sulfur- and petroleum organic compounds in deep ocean hydrothermal plumes.</title>
        <authorList>
            <person name="Zhou Z."/>
            <person name="Liu Y."/>
            <person name="Pan J."/>
            <person name="Cron B.R."/>
            <person name="Toner B.M."/>
            <person name="Anantharaman K."/>
            <person name="Breier J.A."/>
            <person name="Dick G.J."/>
            <person name="Li M."/>
        </authorList>
    </citation>
    <scope>NUCLEOTIDE SEQUENCE</scope>
    <source>
        <strain evidence="7">SZUA-1515</strain>
    </source>
</reference>
<evidence type="ECO:0000259" key="6">
    <source>
        <dbReference type="Pfam" id="PF14464"/>
    </source>
</evidence>
<dbReference type="Pfam" id="PF14464">
    <property type="entry name" value="Prok-JAB"/>
    <property type="match status" value="1"/>
</dbReference>
<sequence length="129" mass="14521">MLMVRRVRISREAAGLLLAVSRELYPREMIATLHGSYRKGVVTIKEIYIIPDSVYGEGFASFNPYTMPLDMSFMGVAHSHPSGVGLPSHEDLTHMMGRVMVILTAPYRDERDIHVFDAKGSRLEVEVID</sequence>
<keyword evidence="4" id="KW-0862">Zinc</keyword>
<evidence type="ECO:0000313" key="7">
    <source>
        <dbReference type="EMBL" id="HIQ29501.1"/>
    </source>
</evidence>
<gene>
    <name evidence="7" type="ORF">EYH45_02945</name>
</gene>
<dbReference type="InterPro" id="IPR028090">
    <property type="entry name" value="JAB_dom_prok"/>
</dbReference>
<feature type="domain" description="JAB" evidence="6">
    <location>
        <begin position="17"/>
        <end position="105"/>
    </location>
</feature>
<dbReference type="GO" id="GO:0008237">
    <property type="term" value="F:metallopeptidase activity"/>
    <property type="evidence" value="ECO:0007669"/>
    <property type="project" value="UniProtKB-KW"/>
</dbReference>
<protein>
    <recommendedName>
        <fullName evidence="6">JAB domain-containing protein</fullName>
    </recommendedName>
</protein>
<evidence type="ECO:0000256" key="5">
    <source>
        <dbReference type="ARBA" id="ARBA00023049"/>
    </source>
</evidence>
<name>A0A832ZVA3_CALS0</name>
<dbReference type="GO" id="GO:0046872">
    <property type="term" value="F:metal ion binding"/>
    <property type="evidence" value="ECO:0007669"/>
    <property type="project" value="UniProtKB-KW"/>
</dbReference>
<dbReference type="GO" id="GO:0006508">
    <property type="term" value="P:proteolysis"/>
    <property type="evidence" value="ECO:0007669"/>
    <property type="project" value="UniProtKB-KW"/>
</dbReference>
<dbReference type="Proteomes" id="UP000608579">
    <property type="component" value="Unassembled WGS sequence"/>
</dbReference>
<dbReference type="AlphaFoldDB" id="A0A832ZVA3"/>
<organism evidence="7 8">
    <name type="scientific">Caldiarchaeum subterraneum</name>
    <dbReference type="NCBI Taxonomy" id="311458"/>
    <lineage>
        <taxon>Archaea</taxon>
        <taxon>Nitrososphaerota</taxon>
        <taxon>Candidatus Caldarchaeales</taxon>
        <taxon>Candidatus Caldarchaeaceae</taxon>
        <taxon>Candidatus Caldarchaeum</taxon>
    </lineage>
</organism>
<keyword evidence="1" id="KW-0645">Protease</keyword>
<accession>A0A832ZVA3</accession>